<dbReference type="SUPFAM" id="SSF48452">
    <property type="entry name" value="TPR-like"/>
    <property type="match status" value="1"/>
</dbReference>
<dbReference type="Gene3D" id="1.25.40.10">
    <property type="entry name" value="Tetratricopeptide repeat domain"/>
    <property type="match status" value="2"/>
</dbReference>
<evidence type="ECO:0000256" key="4">
    <source>
        <dbReference type="SAM" id="Phobius"/>
    </source>
</evidence>
<keyword evidence="1" id="KW-0677">Repeat</keyword>
<dbReference type="KEGG" id="epa:110255043"/>
<sequence length="353" mass="40395">MPPRQCLEIYHRLYDMSSSQKNTRQMAECLASLGFVHLCDGNHRTFSKEAMESFEEAYKLFKIVSKSKRKSEAFAHCLSKLGLCYIAKGIEENEQKKGQQKKDPPKRDRPKGFQQMGDRQKGKKLMQDAIDLRKELGDQVYLAASHCDRAIAARLIGEHSQAITILKEECYPIYKDNLGDHPWVATVLNYISDSYKVLGKLEDAKENTKKSLDIRKRTLGDHQDTARSYVHLAELLRLQGQDYLSGALENYQKALSIQEKVLGVDKETAASCKAIAEILEEFEPENVPEMKKRADSFTEAIKKRATVQRQISHQQNETANSHLQKEKLKWKLEIIVVVFTILVSLLLCLRCSF</sequence>
<dbReference type="OrthoDB" id="5989179at2759"/>
<feature type="transmembrane region" description="Helical" evidence="4">
    <location>
        <begin position="330"/>
        <end position="349"/>
    </location>
</feature>
<reference evidence="5" key="1">
    <citation type="submission" date="2022-11" db="UniProtKB">
        <authorList>
            <consortium name="EnsemblMetazoa"/>
        </authorList>
    </citation>
    <scope>IDENTIFICATION</scope>
</reference>
<dbReference type="EnsemblMetazoa" id="XM_021062108.2">
    <property type="protein sequence ID" value="XP_020917767.1"/>
    <property type="gene ID" value="LOC110255043"/>
</dbReference>
<evidence type="ECO:0000313" key="5">
    <source>
        <dbReference type="EnsemblMetazoa" id="XP_020917767.1"/>
    </source>
</evidence>
<dbReference type="Pfam" id="PF13424">
    <property type="entry name" value="TPR_12"/>
    <property type="match status" value="1"/>
</dbReference>
<keyword evidence="4" id="KW-0812">Transmembrane</keyword>
<dbReference type="AlphaFoldDB" id="A0A913YAM6"/>
<dbReference type="InterPro" id="IPR011990">
    <property type="entry name" value="TPR-like_helical_dom_sf"/>
</dbReference>
<feature type="region of interest" description="Disordered" evidence="3">
    <location>
        <begin position="94"/>
        <end position="123"/>
    </location>
</feature>
<protein>
    <submittedName>
        <fullName evidence="5">Uncharacterized protein</fullName>
    </submittedName>
</protein>
<proteinExistence type="predicted"/>
<evidence type="ECO:0000313" key="6">
    <source>
        <dbReference type="Proteomes" id="UP000887567"/>
    </source>
</evidence>
<keyword evidence="2" id="KW-0802">TPR repeat</keyword>
<accession>A0A913YAM6</accession>
<keyword evidence="6" id="KW-1185">Reference proteome</keyword>
<dbReference type="Proteomes" id="UP000887567">
    <property type="component" value="Unplaced"/>
</dbReference>
<feature type="compositionally biased region" description="Basic and acidic residues" evidence="3">
    <location>
        <begin position="94"/>
        <end position="111"/>
    </location>
</feature>
<evidence type="ECO:0000256" key="2">
    <source>
        <dbReference type="ARBA" id="ARBA00022803"/>
    </source>
</evidence>
<dbReference type="PANTHER" id="PTHR45641">
    <property type="entry name" value="TETRATRICOPEPTIDE REPEAT PROTEIN (AFU_ORTHOLOGUE AFUA_6G03870)"/>
    <property type="match status" value="1"/>
</dbReference>
<dbReference type="PANTHER" id="PTHR45641:SF19">
    <property type="entry name" value="NEPHROCYSTIN-3"/>
    <property type="match status" value="1"/>
</dbReference>
<name>A0A913YAM6_EXADI</name>
<keyword evidence="4" id="KW-1133">Transmembrane helix</keyword>
<keyword evidence="4" id="KW-0472">Membrane</keyword>
<dbReference type="RefSeq" id="XP_020917767.1">
    <property type="nucleotide sequence ID" value="XM_021062108.2"/>
</dbReference>
<organism evidence="5 6">
    <name type="scientific">Exaiptasia diaphana</name>
    <name type="common">Tropical sea anemone</name>
    <name type="synonym">Aiptasia pulchella</name>
    <dbReference type="NCBI Taxonomy" id="2652724"/>
    <lineage>
        <taxon>Eukaryota</taxon>
        <taxon>Metazoa</taxon>
        <taxon>Cnidaria</taxon>
        <taxon>Anthozoa</taxon>
        <taxon>Hexacorallia</taxon>
        <taxon>Actiniaria</taxon>
        <taxon>Aiptasiidae</taxon>
        <taxon>Exaiptasia</taxon>
    </lineage>
</organism>
<dbReference type="GeneID" id="110255043"/>
<evidence type="ECO:0000256" key="1">
    <source>
        <dbReference type="ARBA" id="ARBA00022737"/>
    </source>
</evidence>
<evidence type="ECO:0000256" key="3">
    <source>
        <dbReference type="SAM" id="MobiDB-lite"/>
    </source>
</evidence>